<dbReference type="EMBL" id="QKWP01000014">
    <property type="protein sequence ID" value="RIB30386.1"/>
    <property type="molecule type" value="Genomic_DNA"/>
</dbReference>
<dbReference type="EMBL" id="QKWP01000014">
    <property type="protein sequence ID" value="RIB30384.1"/>
    <property type="molecule type" value="Genomic_DNA"/>
</dbReference>
<evidence type="ECO:0008006" key="4">
    <source>
        <dbReference type="Google" id="ProtNLM"/>
    </source>
</evidence>
<reference evidence="1 3" key="1">
    <citation type="submission" date="2018-06" db="EMBL/GenBank/DDBJ databases">
        <title>Comparative genomics reveals the genomic features of Rhizophagus irregularis, R. cerebriforme, R. diaphanum and Gigaspora rosea, and their symbiotic lifestyle signature.</title>
        <authorList>
            <person name="Morin E."/>
            <person name="San Clemente H."/>
            <person name="Chen E.C.H."/>
            <person name="De La Providencia I."/>
            <person name="Hainaut M."/>
            <person name="Kuo A."/>
            <person name="Kohler A."/>
            <person name="Murat C."/>
            <person name="Tang N."/>
            <person name="Roy S."/>
            <person name="Loubradou J."/>
            <person name="Henrissat B."/>
            <person name="Grigoriev I.V."/>
            <person name="Corradi N."/>
            <person name="Roux C."/>
            <person name="Martin F.M."/>
        </authorList>
    </citation>
    <scope>NUCLEOTIDE SEQUENCE [LARGE SCALE GENOMIC DNA]</scope>
    <source>
        <strain evidence="1 3">DAOM 194757</strain>
    </source>
</reference>
<protein>
    <recommendedName>
        <fullName evidence="4">Sel1 repeat family protein</fullName>
    </recommendedName>
</protein>
<gene>
    <name evidence="1" type="ORF">C2G38_2026918</name>
    <name evidence="2" type="ORF">C2G38_2026919</name>
</gene>
<dbReference type="OrthoDB" id="2423446at2759"/>
<dbReference type="SUPFAM" id="SSF81901">
    <property type="entry name" value="HCP-like"/>
    <property type="match status" value="1"/>
</dbReference>
<dbReference type="InterPro" id="IPR011990">
    <property type="entry name" value="TPR-like_helical_dom_sf"/>
</dbReference>
<evidence type="ECO:0000313" key="1">
    <source>
        <dbReference type="EMBL" id="RIB30384.1"/>
    </source>
</evidence>
<keyword evidence="3" id="KW-1185">Reference proteome</keyword>
<dbReference type="Proteomes" id="UP000266673">
    <property type="component" value="Unassembled WGS sequence"/>
</dbReference>
<dbReference type="Gene3D" id="1.25.40.10">
    <property type="entry name" value="Tetratricopeptide repeat domain"/>
    <property type="match status" value="1"/>
</dbReference>
<comment type="caution">
    <text evidence="1">The sequence shown here is derived from an EMBL/GenBank/DDBJ whole genome shotgun (WGS) entry which is preliminary data.</text>
</comment>
<proteinExistence type="predicted"/>
<name>A0A397W6S1_9GLOM</name>
<evidence type="ECO:0000313" key="2">
    <source>
        <dbReference type="EMBL" id="RIB30386.1"/>
    </source>
</evidence>
<evidence type="ECO:0000313" key="3">
    <source>
        <dbReference type="Proteomes" id="UP000266673"/>
    </source>
</evidence>
<sequence length="136" mass="15404">MKVYKDNQIAKAENTFINAKSQYLNAKSQYLAAESQYLAAVENLFTNACASPDPKKTFEVLQKIQNEGDDWTKSQTKNKLGKRLLGGFGCQQNINEARKLIEEAAKLGHTHATIWLNKYRLTNDFGASEVIRNKMM</sequence>
<accession>A0A397W6S1</accession>
<organism evidence="1 3">
    <name type="scientific">Gigaspora rosea</name>
    <dbReference type="NCBI Taxonomy" id="44941"/>
    <lineage>
        <taxon>Eukaryota</taxon>
        <taxon>Fungi</taxon>
        <taxon>Fungi incertae sedis</taxon>
        <taxon>Mucoromycota</taxon>
        <taxon>Glomeromycotina</taxon>
        <taxon>Glomeromycetes</taxon>
        <taxon>Diversisporales</taxon>
        <taxon>Gigasporaceae</taxon>
        <taxon>Gigaspora</taxon>
    </lineage>
</organism>
<dbReference type="AlphaFoldDB" id="A0A397W6S1"/>